<evidence type="ECO:0000256" key="1">
    <source>
        <dbReference type="SAM" id="MobiDB-lite"/>
    </source>
</evidence>
<sequence>MGGLLSQSGATKASYLQLRALVEPRSSGSSGYSKLGGAEAGRTPEAVIVQSPNGQPKCAGRYVLTDDVANGKPVWRTSKQAGSGELEDRWIYFSIKSTWNIGGKKARQTDFSTHSAFVFGEASLGRLDSPHQVTKSWWIATEGRTFQRDPCIIVKAEVRPPEEPAPCPVFLQCGQPRSAAAAAALVGLALVLAGSLAAGRPLLRAPGGGDHRAGLSLSQCEAALNDPSSALSIFLECKGVQLELTTAGRTTSAREGYGPEPLVGGPERL</sequence>
<evidence type="ECO:0000313" key="3">
    <source>
        <dbReference type="Proteomes" id="UP001189429"/>
    </source>
</evidence>
<feature type="region of interest" description="Disordered" evidence="1">
    <location>
        <begin position="248"/>
        <end position="269"/>
    </location>
</feature>
<keyword evidence="3" id="KW-1185">Reference proteome</keyword>
<name>A0ABN9XBP4_9DINO</name>
<organism evidence="2 3">
    <name type="scientific">Prorocentrum cordatum</name>
    <dbReference type="NCBI Taxonomy" id="2364126"/>
    <lineage>
        <taxon>Eukaryota</taxon>
        <taxon>Sar</taxon>
        <taxon>Alveolata</taxon>
        <taxon>Dinophyceae</taxon>
        <taxon>Prorocentrales</taxon>
        <taxon>Prorocentraceae</taxon>
        <taxon>Prorocentrum</taxon>
    </lineage>
</organism>
<accession>A0ABN9XBP4</accession>
<protein>
    <recommendedName>
        <fullName evidence="4">Phospholipase B-like</fullName>
    </recommendedName>
</protein>
<dbReference type="EMBL" id="CAUYUJ010020071">
    <property type="protein sequence ID" value="CAK0895660.1"/>
    <property type="molecule type" value="Genomic_DNA"/>
</dbReference>
<dbReference type="Proteomes" id="UP001189429">
    <property type="component" value="Unassembled WGS sequence"/>
</dbReference>
<evidence type="ECO:0000313" key="2">
    <source>
        <dbReference type="EMBL" id="CAK0895660.1"/>
    </source>
</evidence>
<reference evidence="2" key="1">
    <citation type="submission" date="2023-10" db="EMBL/GenBank/DDBJ databases">
        <authorList>
            <person name="Chen Y."/>
            <person name="Shah S."/>
            <person name="Dougan E. K."/>
            <person name="Thang M."/>
            <person name="Chan C."/>
        </authorList>
    </citation>
    <scope>NUCLEOTIDE SEQUENCE [LARGE SCALE GENOMIC DNA]</scope>
</reference>
<gene>
    <name evidence="2" type="ORF">PCOR1329_LOCUS74343</name>
</gene>
<proteinExistence type="predicted"/>
<evidence type="ECO:0008006" key="4">
    <source>
        <dbReference type="Google" id="ProtNLM"/>
    </source>
</evidence>
<comment type="caution">
    <text evidence="2">The sequence shown here is derived from an EMBL/GenBank/DDBJ whole genome shotgun (WGS) entry which is preliminary data.</text>
</comment>